<dbReference type="Gene3D" id="1.10.10.10">
    <property type="entry name" value="Winged helix-like DNA-binding domain superfamily/Winged helix DNA-binding domain"/>
    <property type="match status" value="1"/>
</dbReference>
<protein>
    <submittedName>
        <fullName evidence="2">LuxR C-terminal-related transcriptional regulator</fullName>
    </submittedName>
</protein>
<dbReference type="Pfam" id="PF00196">
    <property type="entry name" value="GerE"/>
    <property type="match status" value="1"/>
</dbReference>
<organism evidence="2">
    <name type="scientific">Candidatus Thiothrix putei</name>
    <dbReference type="NCBI Taxonomy" id="3080811"/>
    <lineage>
        <taxon>Bacteria</taxon>
        <taxon>Pseudomonadati</taxon>
        <taxon>Pseudomonadota</taxon>
        <taxon>Gammaproteobacteria</taxon>
        <taxon>Thiotrichales</taxon>
        <taxon>Thiotrichaceae</taxon>
        <taxon>Thiothrix</taxon>
    </lineage>
</organism>
<evidence type="ECO:0000259" key="1">
    <source>
        <dbReference type="PROSITE" id="PS50043"/>
    </source>
</evidence>
<dbReference type="GO" id="GO:0003677">
    <property type="term" value="F:DNA binding"/>
    <property type="evidence" value="ECO:0007669"/>
    <property type="project" value="InterPro"/>
</dbReference>
<sequence>MADTLDIAESTVKIHVSKLIAALAVHNRLACVMEAQRLGIL</sequence>
<reference evidence="2" key="2">
    <citation type="submission" date="2023-04" db="EMBL/GenBank/DDBJ databases">
        <authorList>
            <person name="Beletskiy A.V."/>
            <person name="Mardanov A.V."/>
            <person name="Ravin N.V."/>
        </authorList>
    </citation>
    <scope>NUCLEOTIDE SEQUENCE</scope>
    <source>
        <strain evidence="2">GKL-02</strain>
    </source>
</reference>
<dbReference type="PROSITE" id="PS50043">
    <property type="entry name" value="HTH_LUXR_2"/>
    <property type="match status" value="1"/>
</dbReference>
<feature type="domain" description="HTH luxR-type" evidence="1">
    <location>
        <begin position="1"/>
        <end position="39"/>
    </location>
</feature>
<accession>A0AA95KKH4</accession>
<dbReference type="InterPro" id="IPR036388">
    <property type="entry name" value="WH-like_DNA-bd_sf"/>
</dbReference>
<dbReference type="InterPro" id="IPR000792">
    <property type="entry name" value="Tscrpt_reg_LuxR_C"/>
</dbReference>
<dbReference type="KEGG" id="tput:QJT81_05910"/>
<dbReference type="SUPFAM" id="SSF46894">
    <property type="entry name" value="C-terminal effector domain of the bipartite response regulators"/>
    <property type="match status" value="1"/>
</dbReference>
<dbReference type="GO" id="GO:0006355">
    <property type="term" value="P:regulation of DNA-templated transcription"/>
    <property type="evidence" value="ECO:0007669"/>
    <property type="project" value="InterPro"/>
</dbReference>
<evidence type="ECO:0000313" key="2">
    <source>
        <dbReference type="EMBL" id="WGZ95521.1"/>
    </source>
</evidence>
<dbReference type="AlphaFoldDB" id="A0AA95KKH4"/>
<name>A0AA95KKH4_9GAMM</name>
<dbReference type="EMBL" id="CP124756">
    <property type="protein sequence ID" value="WGZ95521.1"/>
    <property type="molecule type" value="Genomic_DNA"/>
</dbReference>
<reference evidence="2" key="1">
    <citation type="journal article" date="2023" name="Int. J. Mol. Sci.">
        <title>Metagenomics Revealed a New Genus 'Candidatus Thiocaldithrix dubininis' gen. nov., sp. nov. and a New Species 'Candidatus Thiothrix putei' sp. nov. in the Family Thiotrichaceae, Some Members of Which Have Traits of Both Na+- and H+-Motive Energetics.</title>
        <authorList>
            <person name="Ravin N.V."/>
            <person name="Muntyan M.S."/>
            <person name="Smolyakov D.D."/>
            <person name="Rudenko T.S."/>
            <person name="Beletsky A.V."/>
            <person name="Mardanov A.V."/>
            <person name="Grabovich M.Y."/>
        </authorList>
    </citation>
    <scope>NUCLEOTIDE SEQUENCE</scope>
    <source>
        <strain evidence="2">GKL-02</strain>
    </source>
</reference>
<dbReference type="InterPro" id="IPR016032">
    <property type="entry name" value="Sig_transdc_resp-reg_C-effctor"/>
</dbReference>
<gene>
    <name evidence="2" type="ORF">QJT81_05910</name>
</gene>
<dbReference type="Proteomes" id="UP001301326">
    <property type="component" value="Chromosome"/>
</dbReference>
<proteinExistence type="predicted"/>